<accession>A0A8I0MWI4</accession>
<proteinExistence type="predicted"/>
<evidence type="ECO:0000313" key="1">
    <source>
        <dbReference type="EMBL" id="MBE0347199.1"/>
    </source>
</evidence>
<comment type="caution">
    <text evidence="1">The sequence shown here is derived from an EMBL/GenBank/DDBJ whole genome shotgun (WGS) entry which is preliminary data.</text>
</comment>
<keyword evidence="2" id="KW-1185">Reference proteome</keyword>
<sequence>MKMMGEAKYSGFYKVLVTELICKNSGGTTRLVETWHINQNSQSRELSSELF</sequence>
<protein>
    <submittedName>
        <fullName evidence="1">Uncharacterized protein</fullName>
    </submittedName>
</protein>
<dbReference type="EMBL" id="AQHF01000026">
    <property type="protein sequence ID" value="MBE0347199.1"/>
    <property type="molecule type" value="Genomic_DNA"/>
</dbReference>
<organism evidence="1 2">
    <name type="scientific">Pseudoalteromonas peptidolytica F12-50-A1</name>
    <dbReference type="NCBI Taxonomy" id="1315280"/>
    <lineage>
        <taxon>Bacteria</taxon>
        <taxon>Pseudomonadati</taxon>
        <taxon>Pseudomonadota</taxon>
        <taxon>Gammaproteobacteria</taxon>
        <taxon>Alteromonadales</taxon>
        <taxon>Pseudoalteromonadaceae</taxon>
        <taxon>Pseudoalteromonas</taxon>
    </lineage>
</organism>
<dbReference type="Proteomes" id="UP000660708">
    <property type="component" value="Unassembled WGS sequence"/>
</dbReference>
<name>A0A8I0MWI4_9GAMM</name>
<dbReference type="RefSeq" id="WP_167508214.1">
    <property type="nucleotide sequence ID" value="NZ_AQHF01000026.1"/>
</dbReference>
<dbReference type="AlphaFoldDB" id="A0A8I0MWI4"/>
<evidence type="ECO:0000313" key="2">
    <source>
        <dbReference type="Proteomes" id="UP000660708"/>
    </source>
</evidence>
<gene>
    <name evidence="1" type="ORF">PPEP_a1606</name>
</gene>
<reference evidence="1 2" key="1">
    <citation type="submission" date="2015-06" db="EMBL/GenBank/DDBJ databases">
        <title>Genome sequence of Pseudoalteromonas peptidolytica.</title>
        <authorList>
            <person name="Xie B.-B."/>
            <person name="Rong J.-C."/>
            <person name="Qin Q.-L."/>
            <person name="Zhang Y.-Z."/>
        </authorList>
    </citation>
    <scope>NUCLEOTIDE SEQUENCE [LARGE SCALE GENOMIC DNA]</scope>
    <source>
        <strain evidence="1 2">F12-50-A1</strain>
    </source>
</reference>